<dbReference type="RefSeq" id="WP_057482812.1">
    <property type="nucleotide sequence ID" value="NZ_BMWR01000005.1"/>
</dbReference>
<feature type="transmembrane region" description="Helical" evidence="7">
    <location>
        <begin position="48"/>
        <end position="66"/>
    </location>
</feature>
<keyword evidence="5 7" id="KW-1133">Transmembrane helix</keyword>
<dbReference type="PANTHER" id="PTHR34584:SF1">
    <property type="entry name" value="NA(+)_H(+) ANTIPORTER SUBUNIT E1"/>
    <property type="match status" value="1"/>
</dbReference>
<evidence type="ECO:0000256" key="2">
    <source>
        <dbReference type="ARBA" id="ARBA00006228"/>
    </source>
</evidence>
<accession>A0A0Q9ZFU0</accession>
<reference evidence="8" key="1">
    <citation type="submission" date="2015-10" db="EMBL/GenBank/DDBJ databases">
        <title>Draft genome sequence of Salegentibacter mishustinae KCTC 12263.</title>
        <authorList>
            <person name="Lin W."/>
            <person name="Zheng Q."/>
        </authorList>
    </citation>
    <scope>NUCLEOTIDE SEQUENCE [LARGE SCALE GENOMIC DNA]</scope>
    <source>
        <strain evidence="8">KCTC 12263</strain>
    </source>
</reference>
<keyword evidence="6 7" id="KW-0472">Membrane</keyword>
<evidence type="ECO:0000256" key="3">
    <source>
        <dbReference type="ARBA" id="ARBA00022475"/>
    </source>
</evidence>
<gene>
    <name evidence="8" type="ORF">APR42_10285</name>
</gene>
<feature type="transmembrane region" description="Helical" evidence="7">
    <location>
        <begin position="12"/>
        <end position="42"/>
    </location>
</feature>
<evidence type="ECO:0000313" key="9">
    <source>
        <dbReference type="Proteomes" id="UP000051643"/>
    </source>
</evidence>
<evidence type="ECO:0000256" key="1">
    <source>
        <dbReference type="ARBA" id="ARBA00004651"/>
    </source>
</evidence>
<dbReference type="GO" id="GO:0008324">
    <property type="term" value="F:monoatomic cation transmembrane transporter activity"/>
    <property type="evidence" value="ECO:0007669"/>
    <property type="project" value="InterPro"/>
</dbReference>
<name>A0A0Q9ZFU0_9FLAO</name>
<sequence>MKSRFVSNLLLTFVWVALTGDFGFQNYVFGFVVNFFILWVITRGNSDARYFTLLPKLIAFFFYFLWELFKANLQVAYEVITPNFRMKPGIVKVPLTVQSNLGITFLANMISLTPGTLSLDVSNDKKVLYVHSMYITNREEFIKGIKNGFEKRILEILR</sequence>
<evidence type="ECO:0000256" key="6">
    <source>
        <dbReference type="ARBA" id="ARBA00023136"/>
    </source>
</evidence>
<dbReference type="OrthoDB" id="9800498at2"/>
<comment type="subcellular location">
    <subcellularLocation>
        <location evidence="1">Cell membrane</location>
        <topology evidence="1">Multi-pass membrane protein</topology>
    </subcellularLocation>
</comment>
<dbReference type="Proteomes" id="UP000051643">
    <property type="component" value="Unassembled WGS sequence"/>
</dbReference>
<evidence type="ECO:0000256" key="5">
    <source>
        <dbReference type="ARBA" id="ARBA00022989"/>
    </source>
</evidence>
<evidence type="ECO:0000256" key="4">
    <source>
        <dbReference type="ARBA" id="ARBA00022692"/>
    </source>
</evidence>
<dbReference type="GO" id="GO:0005886">
    <property type="term" value="C:plasma membrane"/>
    <property type="evidence" value="ECO:0007669"/>
    <property type="project" value="UniProtKB-SubCell"/>
</dbReference>
<dbReference type="Pfam" id="PF01899">
    <property type="entry name" value="MNHE"/>
    <property type="match status" value="1"/>
</dbReference>
<protein>
    <submittedName>
        <fullName evidence="8">Cation:proton antiporter</fullName>
    </submittedName>
</protein>
<keyword evidence="9" id="KW-1185">Reference proteome</keyword>
<organism evidence="8 9">
    <name type="scientific">Salegentibacter mishustinae</name>
    <dbReference type="NCBI Taxonomy" id="270918"/>
    <lineage>
        <taxon>Bacteria</taxon>
        <taxon>Pseudomonadati</taxon>
        <taxon>Bacteroidota</taxon>
        <taxon>Flavobacteriia</taxon>
        <taxon>Flavobacteriales</taxon>
        <taxon>Flavobacteriaceae</taxon>
        <taxon>Salegentibacter</taxon>
    </lineage>
</organism>
<evidence type="ECO:0000313" key="8">
    <source>
        <dbReference type="EMBL" id="KRG27463.1"/>
    </source>
</evidence>
<comment type="similarity">
    <text evidence="2">Belongs to the CPA3 antiporters (TC 2.A.63) subunit E family.</text>
</comment>
<dbReference type="STRING" id="270918.APR42_10285"/>
<evidence type="ECO:0000256" key="7">
    <source>
        <dbReference type="SAM" id="Phobius"/>
    </source>
</evidence>
<comment type="caution">
    <text evidence="8">The sequence shown here is derived from an EMBL/GenBank/DDBJ whole genome shotgun (WGS) entry which is preliminary data.</text>
</comment>
<dbReference type="AlphaFoldDB" id="A0A0Q9ZFU0"/>
<proteinExistence type="inferred from homology"/>
<dbReference type="PIRSF" id="PIRSF019239">
    <property type="entry name" value="MrpE"/>
    <property type="match status" value="1"/>
</dbReference>
<dbReference type="EMBL" id="LKTP01000035">
    <property type="protein sequence ID" value="KRG27463.1"/>
    <property type="molecule type" value="Genomic_DNA"/>
</dbReference>
<dbReference type="PANTHER" id="PTHR34584">
    <property type="entry name" value="NA(+)/H(+) ANTIPORTER SUBUNIT E1"/>
    <property type="match status" value="1"/>
</dbReference>
<keyword evidence="3" id="KW-1003">Cell membrane</keyword>
<dbReference type="InterPro" id="IPR002758">
    <property type="entry name" value="Cation_antiport_E"/>
</dbReference>
<keyword evidence="4 7" id="KW-0812">Transmembrane</keyword>